<feature type="compositionally biased region" description="Polar residues" evidence="1">
    <location>
        <begin position="53"/>
        <end position="77"/>
    </location>
</feature>
<name>A0A918ZPK0_9ACTN</name>
<keyword evidence="3" id="KW-1185">Reference proteome</keyword>
<gene>
    <name evidence="2" type="ORF">GCM10017771_86980</name>
</gene>
<reference evidence="2" key="2">
    <citation type="submission" date="2020-09" db="EMBL/GenBank/DDBJ databases">
        <authorList>
            <person name="Sun Q."/>
            <person name="Zhou Y."/>
        </authorList>
    </citation>
    <scope>NUCLEOTIDE SEQUENCE</scope>
    <source>
        <strain evidence="2">CGMCC 4.7403</strain>
    </source>
</reference>
<protein>
    <submittedName>
        <fullName evidence="2">Uncharacterized protein</fullName>
    </submittedName>
</protein>
<organism evidence="2 3">
    <name type="scientific">Streptomyces capitiformicae</name>
    <dbReference type="NCBI Taxonomy" id="2014920"/>
    <lineage>
        <taxon>Bacteria</taxon>
        <taxon>Bacillati</taxon>
        <taxon>Actinomycetota</taxon>
        <taxon>Actinomycetes</taxon>
        <taxon>Kitasatosporales</taxon>
        <taxon>Streptomycetaceae</taxon>
        <taxon>Streptomyces</taxon>
    </lineage>
</organism>
<proteinExistence type="predicted"/>
<dbReference type="AlphaFoldDB" id="A0A918ZPK0"/>
<comment type="caution">
    <text evidence="2">The sequence shown here is derived from an EMBL/GenBank/DDBJ whole genome shotgun (WGS) entry which is preliminary data.</text>
</comment>
<reference evidence="2" key="1">
    <citation type="journal article" date="2014" name="Int. J. Syst. Evol. Microbiol.">
        <title>Complete genome sequence of Corynebacterium casei LMG S-19264T (=DSM 44701T), isolated from a smear-ripened cheese.</title>
        <authorList>
            <consortium name="US DOE Joint Genome Institute (JGI-PGF)"/>
            <person name="Walter F."/>
            <person name="Albersmeier A."/>
            <person name="Kalinowski J."/>
            <person name="Ruckert C."/>
        </authorList>
    </citation>
    <scope>NUCLEOTIDE SEQUENCE</scope>
    <source>
        <strain evidence="2">CGMCC 4.7403</strain>
    </source>
</reference>
<accession>A0A918ZPK0</accession>
<evidence type="ECO:0000313" key="2">
    <source>
        <dbReference type="EMBL" id="GHE63585.1"/>
    </source>
</evidence>
<evidence type="ECO:0000313" key="3">
    <source>
        <dbReference type="Proteomes" id="UP000603227"/>
    </source>
</evidence>
<sequence length="95" mass="10202">MRAVVAQDRQTRLLALIAAWMSPESSAEAARLFGVFDATEICPIGEEPGVAGSTPSSRSAPIPGPSSTGRPRWQTPSDALARHLDLWNQKEGAFR</sequence>
<dbReference type="EMBL" id="BNAT01000057">
    <property type="protein sequence ID" value="GHE63585.1"/>
    <property type="molecule type" value="Genomic_DNA"/>
</dbReference>
<feature type="region of interest" description="Disordered" evidence="1">
    <location>
        <begin position="44"/>
        <end position="81"/>
    </location>
</feature>
<evidence type="ECO:0000256" key="1">
    <source>
        <dbReference type="SAM" id="MobiDB-lite"/>
    </source>
</evidence>
<dbReference type="Proteomes" id="UP000603227">
    <property type="component" value="Unassembled WGS sequence"/>
</dbReference>